<gene>
    <name evidence="10" type="ORF">QYB95_03130</name>
</gene>
<keyword evidence="2" id="KW-1003">Cell membrane</keyword>
<feature type="transmembrane region" description="Helical" evidence="8">
    <location>
        <begin position="297"/>
        <end position="321"/>
    </location>
</feature>
<feature type="transmembrane region" description="Helical" evidence="8">
    <location>
        <begin position="93"/>
        <end position="113"/>
    </location>
</feature>
<evidence type="ECO:0000256" key="8">
    <source>
        <dbReference type="SAM" id="Phobius"/>
    </source>
</evidence>
<organism evidence="10 11">
    <name type="scientific">Ureibacillus aquaedulcis</name>
    <dbReference type="NCBI Taxonomy" id="3058421"/>
    <lineage>
        <taxon>Bacteria</taxon>
        <taxon>Bacillati</taxon>
        <taxon>Bacillota</taxon>
        <taxon>Bacilli</taxon>
        <taxon>Bacillales</taxon>
        <taxon>Caryophanaceae</taxon>
        <taxon>Ureibacillus</taxon>
    </lineage>
</organism>
<keyword evidence="11" id="KW-1185">Reference proteome</keyword>
<proteinExistence type="predicted"/>
<evidence type="ECO:0000256" key="2">
    <source>
        <dbReference type="ARBA" id="ARBA00022475"/>
    </source>
</evidence>
<comment type="caution">
    <text evidence="10">The sequence shown here is derived from an EMBL/GenBank/DDBJ whole genome shotgun (WGS) entry which is preliminary data.</text>
</comment>
<name>A0ABT8GM88_9BACL</name>
<dbReference type="Proteomes" id="UP001172743">
    <property type="component" value="Unassembled WGS sequence"/>
</dbReference>
<feature type="transmembrane region" description="Helical" evidence="8">
    <location>
        <begin position="341"/>
        <end position="360"/>
    </location>
</feature>
<feature type="transmembrane region" description="Helical" evidence="8">
    <location>
        <begin position="147"/>
        <end position="165"/>
    </location>
</feature>
<evidence type="ECO:0000313" key="11">
    <source>
        <dbReference type="Proteomes" id="UP001172743"/>
    </source>
</evidence>
<feature type="transmembrane region" description="Helical" evidence="8">
    <location>
        <begin position="119"/>
        <end position="138"/>
    </location>
</feature>
<keyword evidence="7 8" id="KW-0472">Membrane</keyword>
<evidence type="ECO:0000256" key="7">
    <source>
        <dbReference type="ARBA" id="ARBA00023136"/>
    </source>
</evidence>
<evidence type="ECO:0000313" key="10">
    <source>
        <dbReference type="EMBL" id="MDN4492522.1"/>
    </source>
</evidence>
<sequence length="479" mass="55729">MRFSNKWLFIILLAVIFLIRIPHIENSPYEVGESWRQADTESMARNFVEERFNIFFPQLNYDGPSPNYAQLEFQVTTFLIAILYKLFGYHYELARLIPILFFTFSACYLYLITKKYNSTEVALLTTLLYGVFPLNWFFSRAIMPESAVLFFSLGALYYFISWIEQGKAKTLIMATVMTALAILLKIPAIFIGIPMLWMSIVKYKSKIFLNWQLWLFAIFALGLPFVYFKWLETVAEFKFVTGISSKHIIPEFVTAVFTKESLQFFSTHLPQSFTWIGLILAVIGMFMLKWKSEYPIVVWVLAIVLEVITIVAVIQFNYYLILIGPVLAILAGKALGSIWKWRFGSIFVIGVLAIIIFNSYSTIQPKVIEKDNLLKQAEYVKKYTSKEDLIVIGTFSPELINASERKGWRANINYYDYIPQEPKEEIEYFISHGAKYFVPIKGYIYGDGDNAYRKYLDDHFIKVQVAEDPAYSFYLLKEK</sequence>
<dbReference type="GO" id="GO:0016757">
    <property type="term" value="F:glycosyltransferase activity"/>
    <property type="evidence" value="ECO:0007669"/>
    <property type="project" value="UniProtKB-KW"/>
</dbReference>
<feature type="transmembrane region" description="Helical" evidence="8">
    <location>
        <begin position="272"/>
        <end position="290"/>
    </location>
</feature>
<evidence type="ECO:0000256" key="3">
    <source>
        <dbReference type="ARBA" id="ARBA00022676"/>
    </source>
</evidence>
<evidence type="ECO:0000256" key="1">
    <source>
        <dbReference type="ARBA" id="ARBA00004651"/>
    </source>
</evidence>
<protein>
    <submittedName>
        <fullName evidence="10">Glycosyltransferase family 39 protein</fullName>
        <ecNumber evidence="10">2.4.-.-</ecNumber>
    </submittedName>
</protein>
<accession>A0ABT8GM88</accession>
<evidence type="ECO:0000259" key="9">
    <source>
        <dbReference type="Pfam" id="PF13231"/>
    </source>
</evidence>
<dbReference type="InterPro" id="IPR050297">
    <property type="entry name" value="LipidA_mod_glycosyltrf_83"/>
</dbReference>
<dbReference type="InterPro" id="IPR038731">
    <property type="entry name" value="RgtA/B/C-like"/>
</dbReference>
<feature type="transmembrane region" description="Helical" evidence="8">
    <location>
        <begin position="68"/>
        <end position="86"/>
    </location>
</feature>
<keyword evidence="5 8" id="KW-0812">Transmembrane</keyword>
<feature type="transmembrane region" description="Helical" evidence="8">
    <location>
        <begin position="171"/>
        <end position="196"/>
    </location>
</feature>
<dbReference type="Pfam" id="PF13231">
    <property type="entry name" value="PMT_2"/>
    <property type="match status" value="1"/>
</dbReference>
<evidence type="ECO:0000256" key="5">
    <source>
        <dbReference type="ARBA" id="ARBA00022692"/>
    </source>
</evidence>
<keyword evidence="6 8" id="KW-1133">Transmembrane helix</keyword>
<evidence type="ECO:0000256" key="6">
    <source>
        <dbReference type="ARBA" id="ARBA00022989"/>
    </source>
</evidence>
<keyword evidence="3 10" id="KW-0328">Glycosyltransferase</keyword>
<feature type="transmembrane region" description="Helical" evidence="8">
    <location>
        <begin position="7"/>
        <end position="24"/>
    </location>
</feature>
<dbReference type="EC" id="2.4.-.-" evidence="10"/>
<dbReference type="PANTHER" id="PTHR33908:SF11">
    <property type="entry name" value="MEMBRANE PROTEIN"/>
    <property type="match status" value="1"/>
</dbReference>
<reference evidence="10" key="1">
    <citation type="submission" date="2023-07" db="EMBL/GenBank/DDBJ databases">
        <title>Ureibacillus sp. isolated from freshwater well.</title>
        <authorList>
            <person name="Kirdat K."/>
            <person name="Bhatt A."/>
            <person name="Teware R."/>
            <person name="Bhavsar Y."/>
            <person name="Yadav A."/>
        </authorList>
    </citation>
    <scope>NUCLEOTIDE SEQUENCE</scope>
    <source>
        <strain evidence="10">BA0131</strain>
    </source>
</reference>
<feature type="transmembrane region" description="Helical" evidence="8">
    <location>
        <begin position="208"/>
        <end position="228"/>
    </location>
</feature>
<comment type="subcellular location">
    <subcellularLocation>
        <location evidence="1">Cell membrane</location>
        <topology evidence="1">Multi-pass membrane protein</topology>
    </subcellularLocation>
</comment>
<keyword evidence="4 10" id="KW-0808">Transferase</keyword>
<evidence type="ECO:0000256" key="4">
    <source>
        <dbReference type="ARBA" id="ARBA00022679"/>
    </source>
</evidence>
<feature type="domain" description="Glycosyltransferase RgtA/B/C/D-like" evidence="9">
    <location>
        <begin position="75"/>
        <end position="221"/>
    </location>
</feature>
<dbReference type="PANTHER" id="PTHR33908">
    <property type="entry name" value="MANNOSYLTRANSFERASE YKCB-RELATED"/>
    <property type="match status" value="1"/>
</dbReference>
<dbReference type="RefSeq" id="WP_301136633.1">
    <property type="nucleotide sequence ID" value="NZ_JAUHTQ010000002.1"/>
</dbReference>
<dbReference type="EMBL" id="JAUHTQ010000002">
    <property type="protein sequence ID" value="MDN4492522.1"/>
    <property type="molecule type" value="Genomic_DNA"/>
</dbReference>